<dbReference type="InterPro" id="IPR050445">
    <property type="entry name" value="Bact_polysacc_biosynth/exp"/>
</dbReference>
<feature type="domain" description="Tyrosine-protein kinase G-rich" evidence="5">
    <location>
        <begin position="381"/>
        <end position="458"/>
    </location>
</feature>
<dbReference type="GO" id="GO:0016301">
    <property type="term" value="F:kinase activity"/>
    <property type="evidence" value="ECO:0007669"/>
    <property type="project" value="UniProtKB-KW"/>
</dbReference>
<sequence length="730" mass="82603">MQQMQQQQQRVLVRTEHKPMDWGFYLWLLYRRLPLIITLVVLALIAVGIYAYSSPKFYEAVSLIRLRKQSPPPLFGPSSQQQQQTDTLDLKTATQLVTTFLTAQEALRLIQEQKLSSMRVSASVRQYIGLLNAQEVLSFVSAASYEPDLIRISVRHTLPEVAAALANAIAEAFVARLNREARAEASNERRFIETQLQAVRAELQRLDKQIAEVKQQLNVVDVSEETRALVNSIRTYTGELLMVETEMRAAMRAREQLQQMLAREQPFVPMRKENPVLAEMEKRLAELEAQRTQLLNRYLPTHPTIKRLEEQIAALRQEIVRRQSERVIEVPDAAPNPRYASLYQQILDAERRRMELLEERRKALASLLQQTYQQLQKFPEQQRRLGDLTRQLQVLEQAYMSLLSRLQDAQIREAARLGNATIADVAVVPTRPVGPDLIRLITLALLGGLGLGLGLTFLMEFMRTTVTNSEEIKHLLGVPVLSVVPEARIGTEPDSIMRLMTSRRGAAEAIRTLRSNLRFLILRQSSDGKMQTFLVTSAVKGEGKSFISATLAIAFAQTGKRVVLIDADLRKPDLHRLFGLDGDVGLANVLRDTASLESALLPTQLETLKLLPAGVLPKDSDAATPAELFSSEAMQHLLQRLRERFDIVLIDTPPMMAVTDPSILAPMTDGVLLVVELGHVSRSAVQEVKEQLELAQAKLLGVVINKASRKRGYDYYRDYYYYHGYYEREP</sequence>
<comment type="caution">
    <text evidence="6">The sequence shown here is derived from an EMBL/GenBank/DDBJ whole genome shotgun (WGS) entry which is preliminary data.</text>
</comment>
<dbReference type="EC" id="2.7.10.-" evidence="6"/>
<dbReference type="NCBIfam" id="TIGR01007">
    <property type="entry name" value="eps_fam"/>
    <property type="match status" value="1"/>
</dbReference>
<evidence type="ECO:0000256" key="2">
    <source>
        <dbReference type="ARBA" id="ARBA00022840"/>
    </source>
</evidence>
<keyword evidence="2" id="KW-0067">ATP-binding</keyword>
<dbReference type="RefSeq" id="WP_259098909.1">
    <property type="nucleotide sequence ID" value="NZ_CP130454.1"/>
</dbReference>
<evidence type="ECO:0000313" key="7">
    <source>
        <dbReference type="Proteomes" id="UP001204798"/>
    </source>
</evidence>
<dbReference type="EMBL" id="JANUCP010000005">
    <property type="protein sequence ID" value="MCS3920290.1"/>
    <property type="molecule type" value="Genomic_DNA"/>
</dbReference>
<keyword evidence="4" id="KW-0812">Transmembrane</keyword>
<protein>
    <submittedName>
        <fullName evidence="6">Tyrosine-protein kinase Etk/Wzc</fullName>
        <ecNumber evidence="6">2.7.10.-</ecNumber>
    </submittedName>
</protein>
<keyword evidence="7" id="KW-1185">Reference proteome</keyword>
<feature type="coiled-coil region" evidence="3">
    <location>
        <begin position="182"/>
        <end position="216"/>
    </location>
</feature>
<dbReference type="InterPro" id="IPR033756">
    <property type="entry name" value="YlxH/NBP35"/>
</dbReference>
<dbReference type="PANTHER" id="PTHR32309:SF13">
    <property type="entry name" value="FERRIC ENTEROBACTIN TRANSPORT PROTEIN FEPE"/>
    <property type="match status" value="1"/>
</dbReference>
<accession>A0ABT2ETR8</accession>
<evidence type="ECO:0000256" key="4">
    <source>
        <dbReference type="SAM" id="Phobius"/>
    </source>
</evidence>
<keyword evidence="6" id="KW-0418">Kinase</keyword>
<keyword evidence="4" id="KW-1133">Transmembrane helix</keyword>
<keyword evidence="6" id="KW-0808">Transferase</keyword>
<dbReference type="Pfam" id="PF13807">
    <property type="entry name" value="GNVR"/>
    <property type="match status" value="1"/>
</dbReference>
<gene>
    <name evidence="6" type="ORF">M2350_002719</name>
</gene>
<dbReference type="Gene3D" id="1.10.287.1490">
    <property type="match status" value="1"/>
</dbReference>
<keyword evidence="4" id="KW-0472">Membrane</keyword>
<keyword evidence="1" id="KW-0547">Nucleotide-binding</keyword>
<dbReference type="InterPro" id="IPR027417">
    <property type="entry name" value="P-loop_NTPase"/>
</dbReference>
<organism evidence="6 7">
    <name type="scientific">Candidatus Fervidibacter sacchari</name>
    <dbReference type="NCBI Taxonomy" id="1448929"/>
    <lineage>
        <taxon>Bacteria</taxon>
        <taxon>Candidatus Fervidibacterota</taxon>
        <taxon>Candidatus Fervidibacter</taxon>
    </lineage>
</organism>
<dbReference type="Gene3D" id="3.40.50.300">
    <property type="entry name" value="P-loop containing nucleotide triphosphate hydrolases"/>
    <property type="match status" value="1"/>
</dbReference>
<evidence type="ECO:0000313" key="6">
    <source>
        <dbReference type="EMBL" id="MCS3920290.1"/>
    </source>
</evidence>
<dbReference type="Proteomes" id="UP001204798">
    <property type="component" value="Unassembled WGS sequence"/>
</dbReference>
<dbReference type="InterPro" id="IPR032807">
    <property type="entry name" value="GNVR"/>
</dbReference>
<evidence type="ECO:0000256" key="1">
    <source>
        <dbReference type="ARBA" id="ARBA00022741"/>
    </source>
</evidence>
<dbReference type="Pfam" id="PF10609">
    <property type="entry name" value="ParA"/>
    <property type="match status" value="1"/>
</dbReference>
<reference evidence="6 7" key="1">
    <citation type="submission" date="2022-08" db="EMBL/GenBank/DDBJ databases">
        <title>Bacterial and archaeal communities from various locations to study Microbial Dark Matter (Phase II).</title>
        <authorList>
            <person name="Stepanauskas R."/>
        </authorList>
    </citation>
    <scope>NUCLEOTIDE SEQUENCE [LARGE SCALE GENOMIC DNA]</scope>
    <source>
        <strain evidence="6 7">PD1</strain>
    </source>
</reference>
<dbReference type="PANTHER" id="PTHR32309">
    <property type="entry name" value="TYROSINE-PROTEIN KINASE"/>
    <property type="match status" value="1"/>
</dbReference>
<feature type="transmembrane region" description="Helical" evidence="4">
    <location>
        <begin position="33"/>
        <end position="52"/>
    </location>
</feature>
<evidence type="ECO:0000256" key="3">
    <source>
        <dbReference type="SAM" id="Coils"/>
    </source>
</evidence>
<dbReference type="InterPro" id="IPR005702">
    <property type="entry name" value="Wzc-like_C"/>
</dbReference>
<keyword evidence="3" id="KW-0175">Coiled coil</keyword>
<feature type="coiled-coil region" evidence="3">
    <location>
        <begin position="240"/>
        <end position="412"/>
    </location>
</feature>
<dbReference type="SUPFAM" id="SSF52540">
    <property type="entry name" value="P-loop containing nucleoside triphosphate hydrolases"/>
    <property type="match status" value="1"/>
</dbReference>
<dbReference type="CDD" id="cd05387">
    <property type="entry name" value="BY-kinase"/>
    <property type="match status" value="1"/>
</dbReference>
<proteinExistence type="predicted"/>
<name>A0ABT2ETR8_9BACT</name>
<evidence type="ECO:0000259" key="5">
    <source>
        <dbReference type="Pfam" id="PF13807"/>
    </source>
</evidence>